<feature type="non-terminal residue" evidence="1">
    <location>
        <position position="1"/>
    </location>
</feature>
<sequence length="104" mass="11991">KVGHKADMKGILINTLCKLEALYSKVSGGLGSFGLSIASRKKNDEDRKSLVLYRFIQDGLEINIYAMFWFEEIYLFGRINFCMVPSEKDNSYYLKIFTVFLKNS</sequence>
<protein>
    <submittedName>
        <fullName evidence="1">12850_t:CDS:1</fullName>
    </submittedName>
</protein>
<comment type="caution">
    <text evidence="1">The sequence shown here is derived from an EMBL/GenBank/DDBJ whole genome shotgun (WGS) entry which is preliminary data.</text>
</comment>
<name>A0ACA9P9V7_9GLOM</name>
<dbReference type="EMBL" id="CAJVPU010025670">
    <property type="protein sequence ID" value="CAG8697017.1"/>
    <property type="molecule type" value="Genomic_DNA"/>
</dbReference>
<gene>
    <name evidence="1" type="ORF">DHETER_LOCUS11560</name>
</gene>
<organism evidence="1 2">
    <name type="scientific">Dentiscutata heterogama</name>
    <dbReference type="NCBI Taxonomy" id="1316150"/>
    <lineage>
        <taxon>Eukaryota</taxon>
        <taxon>Fungi</taxon>
        <taxon>Fungi incertae sedis</taxon>
        <taxon>Mucoromycota</taxon>
        <taxon>Glomeromycotina</taxon>
        <taxon>Glomeromycetes</taxon>
        <taxon>Diversisporales</taxon>
        <taxon>Gigasporaceae</taxon>
        <taxon>Dentiscutata</taxon>
    </lineage>
</organism>
<feature type="non-terminal residue" evidence="1">
    <location>
        <position position="104"/>
    </location>
</feature>
<evidence type="ECO:0000313" key="1">
    <source>
        <dbReference type="EMBL" id="CAG8697017.1"/>
    </source>
</evidence>
<accession>A0ACA9P9V7</accession>
<reference evidence="1" key="1">
    <citation type="submission" date="2021-06" db="EMBL/GenBank/DDBJ databases">
        <authorList>
            <person name="Kallberg Y."/>
            <person name="Tangrot J."/>
            <person name="Rosling A."/>
        </authorList>
    </citation>
    <scope>NUCLEOTIDE SEQUENCE</scope>
    <source>
        <strain evidence="1">IL203A</strain>
    </source>
</reference>
<proteinExistence type="predicted"/>
<evidence type="ECO:0000313" key="2">
    <source>
        <dbReference type="Proteomes" id="UP000789702"/>
    </source>
</evidence>
<dbReference type="Proteomes" id="UP000789702">
    <property type="component" value="Unassembled WGS sequence"/>
</dbReference>
<keyword evidence="2" id="KW-1185">Reference proteome</keyword>